<dbReference type="EMBL" id="CP017634">
    <property type="protein sequence ID" value="ATW27656.1"/>
    <property type="molecule type" value="Genomic_DNA"/>
</dbReference>
<dbReference type="Proteomes" id="UP000323521">
    <property type="component" value="Chromosome"/>
</dbReference>
<reference evidence="3 4" key="1">
    <citation type="submission" date="2016-10" db="EMBL/GenBank/DDBJ databases">
        <title>Complete Genome Sequence of Peptococcaceae strain DCMF.</title>
        <authorList>
            <person name="Edwards R.J."/>
            <person name="Holland S.I."/>
            <person name="Deshpande N.P."/>
            <person name="Wong Y.K."/>
            <person name="Ertan H."/>
            <person name="Manefield M."/>
            <person name="Russell T.L."/>
            <person name="Lee M.J."/>
        </authorList>
    </citation>
    <scope>NUCLEOTIDE SEQUENCE [LARGE SCALE GENOMIC DNA]</scope>
    <source>
        <strain evidence="3 4">DCMF</strain>
    </source>
</reference>
<evidence type="ECO:0000256" key="2">
    <source>
        <dbReference type="HAMAP-Rule" id="MF_00489"/>
    </source>
</evidence>
<dbReference type="NCBIfam" id="NF001095">
    <property type="entry name" value="PRK00124.1"/>
    <property type="match status" value="1"/>
</dbReference>
<evidence type="ECO:0000313" key="3">
    <source>
        <dbReference type="EMBL" id="ATW27656.1"/>
    </source>
</evidence>
<organism evidence="3 4">
    <name type="scientific">Formimonas warabiya</name>
    <dbReference type="NCBI Taxonomy" id="1761012"/>
    <lineage>
        <taxon>Bacteria</taxon>
        <taxon>Bacillati</taxon>
        <taxon>Bacillota</taxon>
        <taxon>Clostridia</taxon>
        <taxon>Eubacteriales</taxon>
        <taxon>Peptococcaceae</taxon>
        <taxon>Candidatus Formimonas</taxon>
    </lineage>
</organism>
<keyword evidence="4" id="KW-1185">Reference proteome</keyword>
<sequence length="143" mass="15562">MKILVDADACPVKDVIISVGREKNIPVELIASFNHHMDGEPGVCVITTDAGPDSADLVIANRVMAHDIVVTQDYGLAALVLGRKGRALSPRGLIYSEKNIDGLLMQRHFSAKVRRSGGRTKGPPVFSSEDRENFKKALLKLLE</sequence>
<dbReference type="InterPro" id="IPR003791">
    <property type="entry name" value="UPF0178"/>
</dbReference>
<gene>
    <name evidence="3" type="ORF">DCMF_25450</name>
</gene>
<dbReference type="KEGG" id="fwa:DCMF_25450"/>
<dbReference type="Pfam" id="PF02639">
    <property type="entry name" value="DUF188"/>
    <property type="match status" value="1"/>
</dbReference>
<dbReference type="RefSeq" id="WP_214658904.1">
    <property type="nucleotide sequence ID" value="NZ_CP017634.1"/>
</dbReference>
<evidence type="ECO:0000313" key="4">
    <source>
        <dbReference type="Proteomes" id="UP000323521"/>
    </source>
</evidence>
<evidence type="ECO:0000256" key="1">
    <source>
        <dbReference type="ARBA" id="ARBA00008522"/>
    </source>
</evidence>
<dbReference type="PANTHER" id="PTHR35146:SF1">
    <property type="entry name" value="UPF0178 PROTEIN YAII"/>
    <property type="match status" value="1"/>
</dbReference>
<proteinExistence type="inferred from homology"/>
<protein>
    <recommendedName>
        <fullName evidence="2">UPF0178 protein DCMF_25450</fullName>
    </recommendedName>
</protein>
<name>A0A3G1KYS9_FORW1</name>
<dbReference type="HAMAP" id="MF_00489">
    <property type="entry name" value="UPF0178"/>
    <property type="match status" value="1"/>
</dbReference>
<comment type="similarity">
    <text evidence="1 2">Belongs to the UPF0178 family.</text>
</comment>
<dbReference type="PANTHER" id="PTHR35146">
    <property type="entry name" value="UPF0178 PROTEIN YAII"/>
    <property type="match status" value="1"/>
</dbReference>
<dbReference type="AlphaFoldDB" id="A0A3G1KYS9"/>
<accession>A0A3G1KYS9</accession>